<evidence type="ECO:0000313" key="3">
    <source>
        <dbReference type="Proteomes" id="UP000735302"/>
    </source>
</evidence>
<organism evidence="2 3">
    <name type="scientific">Plakobranchus ocellatus</name>
    <dbReference type="NCBI Taxonomy" id="259542"/>
    <lineage>
        <taxon>Eukaryota</taxon>
        <taxon>Metazoa</taxon>
        <taxon>Spiralia</taxon>
        <taxon>Lophotrochozoa</taxon>
        <taxon>Mollusca</taxon>
        <taxon>Gastropoda</taxon>
        <taxon>Heterobranchia</taxon>
        <taxon>Euthyneura</taxon>
        <taxon>Panpulmonata</taxon>
        <taxon>Sacoglossa</taxon>
        <taxon>Placobranchoidea</taxon>
        <taxon>Plakobranchidae</taxon>
        <taxon>Plakobranchus</taxon>
    </lineage>
</organism>
<dbReference type="Proteomes" id="UP000735302">
    <property type="component" value="Unassembled WGS sequence"/>
</dbReference>
<dbReference type="AlphaFoldDB" id="A0AAV4D6D0"/>
<reference evidence="2 3" key="1">
    <citation type="journal article" date="2021" name="Elife">
        <title>Chloroplast acquisition without the gene transfer in kleptoplastic sea slugs, Plakobranchus ocellatus.</title>
        <authorList>
            <person name="Maeda T."/>
            <person name="Takahashi S."/>
            <person name="Yoshida T."/>
            <person name="Shimamura S."/>
            <person name="Takaki Y."/>
            <person name="Nagai Y."/>
            <person name="Toyoda A."/>
            <person name="Suzuki Y."/>
            <person name="Arimoto A."/>
            <person name="Ishii H."/>
            <person name="Satoh N."/>
            <person name="Nishiyama T."/>
            <person name="Hasebe M."/>
            <person name="Maruyama T."/>
            <person name="Minagawa J."/>
            <person name="Obokata J."/>
            <person name="Shigenobu S."/>
        </authorList>
    </citation>
    <scope>NUCLEOTIDE SEQUENCE [LARGE SCALE GENOMIC DNA]</scope>
</reference>
<proteinExistence type="predicted"/>
<protein>
    <submittedName>
        <fullName evidence="2">Uncharacterized protein</fullName>
    </submittedName>
</protein>
<keyword evidence="3" id="KW-1185">Reference proteome</keyword>
<accession>A0AAV4D6D0</accession>
<gene>
    <name evidence="2" type="ORF">PoB_006622400</name>
</gene>
<dbReference type="EMBL" id="BLXT01007506">
    <property type="protein sequence ID" value="GFO39719.1"/>
    <property type="molecule type" value="Genomic_DNA"/>
</dbReference>
<evidence type="ECO:0000256" key="1">
    <source>
        <dbReference type="SAM" id="MobiDB-lite"/>
    </source>
</evidence>
<comment type="caution">
    <text evidence="2">The sequence shown here is derived from an EMBL/GenBank/DDBJ whole genome shotgun (WGS) entry which is preliminary data.</text>
</comment>
<sequence>MISGFQTFSRPGRSCRGSNSQEKVPGRSQGRLANDCVWCAPQSDLQHAFSCETPKWNKYFQICLHFVMSASYQSPTGLIIVAISGLIP</sequence>
<name>A0AAV4D6D0_9GAST</name>
<evidence type="ECO:0000313" key="2">
    <source>
        <dbReference type="EMBL" id="GFO39719.1"/>
    </source>
</evidence>
<feature type="region of interest" description="Disordered" evidence="1">
    <location>
        <begin position="1"/>
        <end position="30"/>
    </location>
</feature>